<evidence type="ECO:0000313" key="1">
    <source>
        <dbReference type="EMBL" id="UPK68323.1"/>
    </source>
</evidence>
<evidence type="ECO:0008006" key="3">
    <source>
        <dbReference type="Google" id="ProtNLM"/>
    </source>
</evidence>
<proteinExistence type="predicted"/>
<reference evidence="1 2" key="1">
    <citation type="submission" date="2022-04" db="EMBL/GenBank/DDBJ databases">
        <title>The arsenic-methylating capacity of Chitinophaga filiformis YT5 during chitin decomposition.</title>
        <authorList>
            <person name="Chen G."/>
            <person name="Liang Y."/>
        </authorList>
    </citation>
    <scope>NUCLEOTIDE SEQUENCE [LARGE SCALE GENOMIC DNA]</scope>
    <source>
        <strain evidence="1 2">YT5</strain>
    </source>
</reference>
<dbReference type="Proteomes" id="UP000830198">
    <property type="component" value="Chromosome"/>
</dbReference>
<dbReference type="EMBL" id="CP095855">
    <property type="protein sequence ID" value="UPK68323.1"/>
    <property type="molecule type" value="Genomic_DNA"/>
</dbReference>
<protein>
    <recommendedName>
        <fullName evidence="3">MJ0042 family finger-like domain-containing protein</fullName>
    </recommendedName>
</protein>
<keyword evidence="2" id="KW-1185">Reference proteome</keyword>
<gene>
    <name evidence="1" type="ORF">MYF79_25540</name>
</gene>
<accession>A0ABY4HY16</accession>
<organism evidence="1 2">
    <name type="scientific">Chitinophaga filiformis</name>
    <name type="common">Myxococcus filiformis</name>
    <name type="synonym">Flexibacter filiformis</name>
    <dbReference type="NCBI Taxonomy" id="104663"/>
    <lineage>
        <taxon>Bacteria</taxon>
        <taxon>Pseudomonadati</taxon>
        <taxon>Bacteroidota</taxon>
        <taxon>Chitinophagia</taxon>
        <taxon>Chitinophagales</taxon>
        <taxon>Chitinophagaceae</taxon>
        <taxon>Chitinophaga</taxon>
    </lineage>
</organism>
<name>A0ABY4HY16_CHIFI</name>
<sequence length="121" mass="14860">MTFIDTIEIVCPSCEKKALFFCERRNVKYHRSTEGEVRCRHCGYINASFSFTNEHYYYQVSVGDRKVYAKSLENLMFIRNYFFERRRLNDDPDYDFPKTFYQYRDEIVRKIDKIVQEEQKK</sequence>
<evidence type="ECO:0000313" key="2">
    <source>
        <dbReference type="Proteomes" id="UP000830198"/>
    </source>
</evidence>
<dbReference type="RefSeq" id="WP_247810718.1">
    <property type="nucleotide sequence ID" value="NZ_CP095855.1"/>
</dbReference>